<comment type="similarity">
    <text evidence="1 2">Belongs to the UPF0235 family.</text>
</comment>
<dbReference type="PANTHER" id="PTHR13420:SF7">
    <property type="entry name" value="UPF0235 PROTEIN C15ORF40"/>
    <property type="match status" value="1"/>
</dbReference>
<dbReference type="SMART" id="SM01152">
    <property type="entry name" value="DUF167"/>
    <property type="match status" value="1"/>
</dbReference>
<organism evidence="3 4">
    <name type="scientific">Maritalea porphyrae</name>
    <dbReference type="NCBI Taxonomy" id="880732"/>
    <lineage>
        <taxon>Bacteria</taxon>
        <taxon>Pseudomonadati</taxon>
        <taxon>Pseudomonadota</taxon>
        <taxon>Alphaproteobacteria</taxon>
        <taxon>Hyphomicrobiales</taxon>
        <taxon>Devosiaceae</taxon>
        <taxon>Maritalea</taxon>
    </lineage>
</organism>
<evidence type="ECO:0000256" key="1">
    <source>
        <dbReference type="ARBA" id="ARBA00010364"/>
    </source>
</evidence>
<reference evidence="3" key="2">
    <citation type="submission" date="2023-01" db="EMBL/GenBank/DDBJ databases">
        <title>Draft genome sequence of Maritalea porphyrae strain NBRC 107169.</title>
        <authorList>
            <person name="Sun Q."/>
            <person name="Mori K."/>
        </authorList>
    </citation>
    <scope>NUCLEOTIDE SEQUENCE</scope>
    <source>
        <strain evidence="3">NBRC 107169</strain>
    </source>
</reference>
<sequence length="104" mass="11599">MDKHLAWRQVAAGLEVSLRVTPNARTEQIGPVERRDDGRSYLSVKVRAIPDKGKANAAVLALFAKHFDLRKLDLEITKGQQARQKTLLVKANNTASLVQRLVDL</sequence>
<evidence type="ECO:0000256" key="2">
    <source>
        <dbReference type="HAMAP-Rule" id="MF_00634"/>
    </source>
</evidence>
<reference evidence="3" key="1">
    <citation type="journal article" date="2014" name="Int. J. Syst. Evol. Microbiol.">
        <title>Complete genome of a new Firmicutes species belonging to the dominant human colonic microbiota ('Ruminococcus bicirculans') reveals two chromosomes and a selective capacity to utilize plant glucans.</title>
        <authorList>
            <consortium name="NISC Comparative Sequencing Program"/>
            <person name="Wegmann U."/>
            <person name="Louis P."/>
            <person name="Goesmann A."/>
            <person name="Henrissat B."/>
            <person name="Duncan S.H."/>
            <person name="Flint H.J."/>
        </authorList>
    </citation>
    <scope>NUCLEOTIDE SEQUENCE</scope>
    <source>
        <strain evidence="3">NBRC 107169</strain>
    </source>
</reference>
<proteinExistence type="inferred from homology"/>
<dbReference type="EMBL" id="BSNI01000002">
    <property type="protein sequence ID" value="GLQ16751.1"/>
    <property type="molecule type" value="Genomic_DNA"/>
</dbReference>
<comment type="caution">
    <text evidence="3">The sequence shown here is derived from an EMBL/GenBank/DDBJ whole genome shotgun (WGS) entry which is preliminary data.</text>
</comment>
<dbReference type="HAMAP" id="MF_00634">
    <property type="entry name" value="UPF0235"/>
    <property type="match status" value="1"/>
</dbReference>
<keyword evidence="4" id="KW-1185">Reference proteome</keyword>
<dbReference type="SUPFAM" id="SSF69786">
    <property type="entry name" value="YggU-like"/>
    <property type="match status" value="1"/>
</dbReference>
<dbReference type="InterPro" id="IPR036591">
    <property type="entry name" value="YggU-like_sf"/>
</dbReference>
<dbReference type="InterPro" id="IPR003746">
    <property type="entry name" value="DUF167"/>
</dbReference>
<dbReference type="NCBIfam" id="TIGR00251">
    <property type="entry name" value="DUF167 family protein"/>
    <property type="match status" value="1"/>
</dbReference>
<evidence type="ECO:0000313" key="4">
    <source>
        <dbReference type="Proteomes" id="UP001161405"/>
    </source>
</evidence>
<dbReference type="Gene3D" id="3.30.1200.10">
    <property type="entry name" value="YggU-like"/>
    <property type="match status" value="1"/>
</dbReference>
<protein>
    <recommendedName>
        <fullName evidence="2">UPF0235 protein GCM10007879_10000</fullName>
    </recommendedName>
</protein>
<evidence type="ECO:0000313" key="3">
    <source>
        <dbReference type="EMBL" id="GLQ16751.1"/>
    </source>
</evidence>
<gene>
    <name evidence="3" type="ORF">GCM10007879_10000</name>
</gene>
<dbReference type="Pfam" id="PF02594">
    <property type="entry name" value="DUF167"/>
    <property type="match status" value="1"/>
</dbReference>
<dbReference type="PANTHER" id="PTHR13420">
    <property type="entry name" value="UPF0235 PROTEIN C15ORF40"/>
    <property type="match status" value="1"/>
</dbReference>
<accession>A0ABQ5UN96</accession>
<dbReference type="Proteomes" id="UP001161405">
    <property type="component" value="Unassembled WGS sequence"/>
</dbReference>
<name>A0ABQ5UN96_9HYPH</name>